<sequence length="121" mass="13984">MSGREDRYVKHVLHSVANGIVEEALEHDCDGIVFEDLDGIREDLRDAEWHSVRAFSTLKKYVEYKAEVEGVFVDVVNPKDTSKRCAECGYVHEDNRHREDFECVQCRNRNHADYNAAKNIA</sequence>
<dbReference type="Pfam" id="PF07282">
    <property type="entry name" value="Cas12f1-like_TNB"/>
    <property type="match status" value="1"/>
</dbReference>
<evidence type="ECO:0000259" key="2">
    <source>
        <dbReference type="Pfam" id="PF07282"/>
    </source>
</evidence>
<feature type="domain" description="Cas12f1-like TNB" evidence="2">
    <location>
        <begin position="55"/>
        <end position="120"/>
    </location>
</feature>
<proteinExistence type="predicted"/>
<name>A0A1H8VC20_9EURY</name>
<evidence type="ECO:0000256" key="1">
    <source>
        <dbReference type="ARBA" id="ARBA00023125"/>
    </source>
</evidence>
<protein>
    <submittedName>
        <fullName evidence="3">Transposase, IS605 OrfB family, central region</fullName>
    </submittedName>
</protein>
<dbReference type="InterPro" id="IPR010095">
    <property type="entry name" value="Cas12f1-like_TNB"/>
</dbReference>
<keyword evidence="1" id="KW-0238">DNA-binding</keyword>
<dbReference type="AlphaFoldDB" id="A0A1H8VC20"/>
<reference evidence="4" key="1">
    <citation type="submission" date="2016-10" db="EMBL/GenBank/DDBJ databases">
        <authorList>
            <person name="Varghese N."/>
            <person name="Submissions S."/>
        </authorList>
    </citation>
    <scope>NUCLEOTIDE SEQUENCE [LARGE SCALE GENOMIC DNA]</scope>
    <source>
        <strain evidence="4">CGMCC 1.10121</strain>
    </source>
</reference>
<accession>A0A1H8VC20</accession>
<keyword evidence="4" id="KW-1185">Reference proteome</keyword>
<organism evidence="3 4">
    <name type="scientific">Halogranum amylolyticum</name>
    <dbReference type="NCBI Taxonomy" id="660520"/>
    <lineage>
        <taxon>Archaea</taxon>
        <taxon>Methanobacteriati</taxon>
        <taxon>Methanobacteriota</taxon>
        <taxon>Stenosarchaea group</taxon>
        <taxon>Halobacteria</taxon>
        <taxon>Halobacteriales</taxon>
        <taxon>Haloferacaceae</taxon>
    </lineage>
</organism>
<evidence type="ECO:0000313" key="3">
    <source>
        <dbReference type="EMBL" id="SEP12408.1"/>
    </source>
</evidence>
<dbReference type="EMBL" id="FODV01000015">
    <property type="protein sequence ID" value="SEP12408.1"/>
    <property type="molecule type" value="Genomic_DNA"/>
</dbReference>
<dbReference type="GO" id="GO:0003677">
    <property type="term" value="F:DNA binding"/>
    <property type="evidence" value="ECO:0007669"/>
    <property type="project" value="UniProtKB-KW"/>
</dbReference>
<evidence type="ECO:0000313" key="4">
    <source>
        <dbReference type="Proteomes" id="UP000199126"/>
    </source>
</evidence>
<dbReference type="Proteomes" id="UP000199126">
    <property type="component" value="Unassembled WGS sequence"/>
</dbReference>
<gene>
    <name evidence="3" type="ORF">SAMN04487948_11538</name>
</gene>
<dbReference type="NCBIfam" id="TIGR01766">
    <property type="entry name" value="IS200/IS605 family accessory protein TnpB-like domain"/>
    <property type="match status" value="1"/>
</dbReference>